<keyword evidence="2" id="KW-0472">Membrane</keyword>
<name>A0A437QJH4_9PROT</name>
<evidence type="ECO:0000313" key="4">
    <source>
        <dbReference type="Proteomes" id="UP000287447"/>
    </source>
</evidence>
<dbReference type="EMBL" id="SADE01000003">
    <property type="protein sequence ID" value="RVU34656.1"/>
    <property type="molecule type" value="Genomic_DNA"/>
</dbReference>
<reference evidence="4" key="1">
    <citation type="submission" date="2019-01" db="EMBL/GenBank/DDBJ databases">
        <title>Gri0909 isolated from a small marine red alga.</title>
        <authorList>
            <person name="Kim J."/>
            <person name="Jeong S.E."/>
            <person name="Jeon C.O."/>
        </authorList>
    </citation>
    <scope>NUCLEOTIDE SEQUENCE [LARGE SCALE GENOMIC DNA]</scope>
    <source>
        <strain evidence="4">Gri0909</strain>
    </source>
</reference>
<keyword evidence="4" id="KW-1185">Reference proteome</keyword>
<dbReference type="Proteomes" id="UP000287447">
    <property type="component" value="Unassembled WGS sequence"/>
</dbReference>
<keyword evidence="2" id="KW-0812">Transmembrane</keyword>
<dbReference type="AlphaFoldDB" id="A0A437QJH4"/>
<organism evidence="3 4">
    <name type="scientific">Hwanghaeella grinnelliae</name>
    <dbReference type="NCBI Taxonomy" id="2500179"/>
    <lineage>
        <taxon>Bacteria</taxon>
        <taxon>Pseudomonadati</taxon>
        <taxon>Pseudomonadota</taxon>
        <taxon>Alphaproteobacteria</taxon>
        <taxon>Rhodospirillales</taxon>
        <taxon>Rhodospirillaceae</taxon>
        <taxon>Hwanghaeella</taxon>
    </lineage>
</organism>
<feature type="region of interest" description="Disordered" evidence="1">
    <location>
        <begin position="280"/>
        <end position="308"/>
    </location>
</feature>
<proteinExistence type="predicted"/>
<keyword evidence="2" id="KW-1133">Transmembrane helix</keyword>
<evidence type="ECO:0000256" key="1">
    <source>
        <dbReference type="SAM" id="MobiDB-lite"/>
    </source>
</evidence>
<evidence type="ECO:0008006" key="5">
    <source>
        <dbReference type="Google" id="ProtNLM"/>
    </source>
</evidence>
<dbReference type="RefSeq" id="WP_127766685.1">
    <property type="nucleotide sequence ID" value="NZ_SADE01000003.1"/>
</dbReference>
<comment type="caution">
    <text evidence="3">The sequence shown here is derived from an EMBL/GenBank/DDBJ whole genome shotgun (WGS) entry which is preliminary data.</text>
</comment>
<feature type="transmembrane region" description="Helical" evidence="2">
    <location>
        <begin position="20"/>
        <end position="39"/>
    </location>
</feature>
<feature type="compositionally biased region" description="Polar residues" evidence="1">
    <location>
        <begin position="289"/>
        <end position="303"/>
    </location>
</feature>
<evidence type="ECO:0000256" key="2">
    <source>
        <dbReference type="SAM" id="Phobius"/>
    </source>
</evidence>
<feature type="compositionally biased region" description="Polar residues" evidence="1">
    <location>
        <begin position="193"/>
        <end position="207"/>
    </location>
</feature>
<dbReference type="OrthoDB" id="7365880at2"/>
<gene>
    <name evidence="3" type="ORF">EOI86_17515</name>
</gene>
<protein>
    <recommendedName>
        <fullName evidence="5">Motility protein B-like N-terminal domain-containing protein</fullName>
    </recommendedName>
</protein>
<accession>A0A437QJH4</accession>
<evidence type="ECO:0000313" key="3">
    <source>
        <dbReference type="EMBL" id="RVU34656.1"/>
    </source>
</evidence>
<feature type="region of interest" description="Disordered" evidence="1">
    <location>
        <begin position="186"/>
        <end position="209"/>
    </location>
</feature>
<sequence length="327" mass="35190">MAQQDQYIDEQRPVPDTGPIMFLSLFLLLLAFFILLTAISTLEETKSRRVLTSVAATFKSRIIPDNTAQILISTIGPVPEPEEVIDDVERLWITAIPIARVESLTRGRTLQLTIPATEIFVGGEATLRADRKDLLRATGYALAARLEGFTAQLRFTIPVDGLEAVTPATAADIGRLEEERVGAVILNPDDTSEPTADPTTDETSPNRNMLPFARATAFARALVDAGAPPDGIAVGVAERRSSRIRLRFDIIENGRANISFAEDGNAAEPRSQLLPPADTELIEPVGGAEQQQPEAAESGTTETDAPPEAVLRDALEGAPVLFEGTAQ</sequence>